<evidence type="ECO:0000256" key="2">
    <source>
        <dbReference type="ARBA" id="ARBA00022840"/>
    </source>
</evidence>
<dbReference type="InterPro" id="IPR027417">
    <property type="entry name" value="P-loop_NTPase"/>
</dbReference>
<dbReference type="STRING" id="869209.Tresu_2381"/>
<gene>
    <name evidence="4" type="ordered locus">Tresu_2381</name>
</gene>
<dbReference type="InterPro" id="IPR017871">
    <property type="entry name" value="ABC_transporter-like_CS"/>
</dbReference>
<evidence type="ECO:0000313" key="5">
    <source>
        <dbReference type="Proteomes" id="UP000006852"/>
    </source>
</evidence>
<accession>F2NXN8</accession>
<dbReference type="KEGG" id="tsu:Tresu_2381"/>
<feature type="domain" description="ABC transporter" evidence="3">
    <location>
        <begin position="297"/>
        <end position="523"/>
    </location>
</feature>
<keyword evidence="2" id="KW-0067">ATP-binding</keyword>
<dbReference type="GO" id="GO:0005524">
    <property type="term" value="F:ATP binding"/>
    <property type="evidence" value="ECO:0007669"/>
    <property type="project" value="UniProtKB-KW"/>
</dbReference>
<dbReference type="SUPFAM" id="SSF52540">
    <property type="entry name" value="P-loop containing nucleoside triphosphate hydrolases"/>
    <property type="match status" value="2"/>
</dbReference>
<dbReference type="eggNOG" id="COG1119">
    <property type="taxonomic scope" value="Bacteria"/>
</dbReference>
<dbReference type="PROSITE" id="PS50893">
    <property type="entry name" value="ABC_TRANSPORTER_2"/>
    <property type="match status" value="2"/>
</dbReference>
<evidence type="ECO:0000259" key="3">
    <source>
        <dbReference type="PROSITE" id="PS50893"/>
    </source>
</evidence>
<dbReference type="GeneID" id="302999493"/>
<dbReference type="Proteomes" id="UP000006852">
    <property type="component" value="Chromosome"/>
</dbReference>
<dbReference type="CDD" id="cd00267">
    <property type="entry name" value="ABC_ATPase"/>
    <property type="match status" value="1"/>
</dbReference>
<dbReference type="InterPro" id="IPR003439">
    <property type="entry name" value="ABC_transporter-like_ATP-bd"/>
</dbReference>
<sequence length="525" mass="59436">MEKDLIRIDKCQVRKGGSVLIPRIDWTMKEGEAWLVTGPNGGGKADFIKALYGSLEFYPEQGGSFYSEFAKSTAVVSLEEAAKLIEEERERDESEYLDKIDIGRTGREYIYEVIGGAKNKSEPLAKDAYKLETFPQVKLCGVEKILDRGLRFMSTGEIRRTLLCRSLLSGAKLLVLSDPFAGLDAESRSILMEFFNMILKRQTENSGTDFPRIILCMERFTEIPEKINRVLEFSDKKISFCASRSEYENLLEARNAEKKSVREKERQEFLCELKRIRSESNAALETEEFSEVPESLIKFEDVNVGWDDHKVLVNLNWEVKKGEHFLVRGPNGSGKTTIMELITGDNMQVFREKVYLFGSRRGSGESIWDIKKHLGIVSYRLHVEYRMVGGTDLQSVIVSGFKDSIGLYEPATDFELAMANAWLKLAGFSGREKESFGSLSYGEQRAILILRAAVKSPRVLILDEPCHGLDENYRGKILDLLETVAETGTTTLLHVTHEPSEVLACEKNILELCPGQSPMYKILHK</sequence>
<dbReference type="EMBL" id="CP002631">
    <property type="protein sequence ID" value="AEB15244.1"/>
    <property type="molecule type" value="Genomic_DNA"/>
</dbReference>
<dbReference type="OrthoDB" id="9789994at2"/>
<dbReference type="GO" id="GO:0016887">
    <property type="term" value="F:ATP hydrolysis activity"/>
    <property type="evidence" value="ECO:0007669"/>
    <property type="project" value="InterPro"/>
</dbReference>
<dbReference type="PANTHER" id="PTHR43158:SF2">
    <property type="entry name" value="SKFA PEPTIDE EXPORT ATP-BINDING PROTEIN SKFE"/>
    <property type="match status" value="1"/>
</dbReference>
<organism evidence="4 5">
    <name type="scientific">Treponema succinifaciens (strain ATCC 33096 / DSM 2489 / 6091)</name>
    <dbReference type="NCBI Taxonomy" id="869209"/>
    <lineage>
        <taxon>Bacteria</taxon>
        <taxon>Pseudomonadati</taxon>
        <taxon>Spirochaetota</taxon>
        <taxon>Spirochaetia</taxon>
        <taxon>Spirochaetales</taxon>
        <taxon>Treponemataceae</taxon>
        <taxon>Treponema</taxon>
    </lineage>
</organism>
<dbReference type="AlphaFoldDB" id="F2NXN8"/>
<reference evidence="4 5" key="1">
    <citation type="journal article" date="2011" name="Stand. Genomic Sci.">
        <title>Complete genome sequence of Treponema succinifaciens type strain (6091).</title>
        <authorList>
            <person name="Han C."/>
            <person name="Gronow S."/>
            <person name="Teshima H."/>
            <person name="Lapidus A."/>
            <person name="Nolan M."/>
            <person name="Lucas S."/>
            <person name="Hammon N."/>
            <person name="Deshpande S."/>
            <person name="Cheng J.F."/>
            <person name="Zeytun A."/>
            <person name="Tapia R."/>
            <person name="Goodwin L."/>
            <person name="Pitluck S."/>
            <person name="Liolios K."/>
            <person name="Pagani I."/>
            <person name="Ivanova N."/>
            <person name="Mavromatis K."/>
            <person name="Mikhailova N."/>
            <person name="Huntemann M."/>
            <person name="Pati A."/>
            <person name="Chen A."/>
            <person name="Palaniappan K."/>
            <person name="Land M."/>
            <person name="Hauser L."/>
            <person name="Brambilla E.M."/>
            <person name="Rohde M."/>
            <person name="Goker M."/>
            <person name="Woyke T."/>
            <person name="Bristow J."/>
            <person name="Eisen J.A."/>
            <person name="Markowitz V."/>
            <person name="Hugenholtz P."/>
            <person name="Kyrpides N.C."/>
            <person name="Klenk H.P."/>
            <person name="Detter J.C."/>
        </authorList>
    </citation>
    <scope>NUCLEOTIDE SEQUENCE [LARGE SCALE GENOMIC DNA]</scope>
    <source>
        <strain evidence="5">ATCC 33096 / DSM 2489 / 6091</strain>
    </source>
</reference>
<keyword evidence="1" id="KW-0547">Nucleotide-binding</keyword>
<dbReference type="Gene3D" id="3.40.50.300">
    <property type="entry name" value="P-loop containing nucleotide triphosphate hydrolases"/>
    <property type="match status" value="2"/>
</dbReference>
<reference evidence="5" key="2">
    <citation type="submission" date="2011-04" db="EMBL/GenBank/DDBJ databases">
        <title>The complete genome of chromosome of Treponema succinifaciens DSM 2489.</title>
        <authorList>
            <person name="Lucas S."/>
            <person name="Copeland A."/>
            <person name="Lapidus A."/>
            <person name="Bruce D."/>
            <person name="Goodwin L."/>
            <person name="Pitluck S."/>
            <person name="Peters L."/>
            <person name="Kyrpides N."/>
            <person name="Mavromatis K."/>
            <person name="Ivanova N."/>
            <person name="Ovchinnikova G."/>
            <person name="Teshima H."/>
            <person name="Detter J.C."/>
            <person name="Tapia R."/>
            <person name="Han C."/>
            <person name="Land M."/>
            <person name="Hauser L."/>
            <person name="Markowitz V."/>
            <person name="Cheng J.-F."/>
            <person name="Hugenholtz P."/>
            <person name="Woyke T."/>
            <person name="Wu D."/>
            <person name="Gronow S."/>
            <person name="Wellnitz S."/>
            <person name="Brambilla E."/>
            <person name="Klenk H.-P."/>
            <person name="Eisen J.A."/>
        </authorList>
    </citation>
    <scope>NUCLEOTIDE SEQUENCE [LARGE SCALE GENOMIC DNA]</scope>
    <source>
        <strain evidence="5">ATCC 33096 / DSM 2489 / 6091</strain>
    </source>
</reference>
<dbReference type="Pfam" id="PF00005">
    <property type="entry name" value="ABC_tran"/>
    <property type="match status" value="2"/>
</dbReference>
<dbReference type="PANTHER" id="PTHR43158">
    <property type="entry name" value="SKFA PEPTIDE EXPORT ATP-BINDING PROTEIN SKFE"/>
    <property type="match status" value="1"/>
</dbReference>
<evidence type="ECO:0000313" key="4">
    <source>
        <dbReference type="EMBL" id="AEB15244.1"/>
    </source>
</evidence>
<feature type="domain" description="ABC transporter" evidence="3">
    <location>
        <begin position="6"/>
        <end position="260"/>
    </location>
</feature>
<keyword evidence="5" id="KW-1185">Reference proteome</keyword>
<name>F2NXN8_TRES6</name>
<protein>
    <submittedName>
        <fullName evidence="4">ABC transporter related protein</fullName>
    </submittedName>
</protein>
<dbReference type="PROSITE" id="PS00211">
    <property type="entry name" value="ABC_TRANSPORTER_1"/>
    <property type="match status" value="1"/>
</dbReference>
<proteinExistence type="predicted"/>
<dbReference type="SMART" id="SM00382">
    <property type="entry name" value="AAA"/>
    <property type="match status" value="2"/>
</dbReference>
<dbReference type="HOGENOM" id="CLU_000604_45_0_12"/>
<evidence type="ECO:0000256" key="1">
    <source>
        <dbReference type="ARBA" id="ARBA00022741"/>
    </source>
</evidence>
<dbReference type="InterPro" id="IPR003593">
    <property type="entry name" value="AAA+_ATPase"/>
</dbReference>
<dbReference type="RefSeq" id="WP_013702496.1">
    <property type="nucleotide sequence ID" value="NC_015385.1"/>
</dbReference>